<dbReference type="AlphaFoldDB" id="K7ELH1"/>
<evidence type="ECO:0007829" key="4">
    <source>
        <dbReference type="PeptideAtlas" id="K7ELH1"/>
    </source>
</evidence>
<sequence length="61" mass="6866">FEDFYKLVVHTHHISNSDVTIGYADVHGDLLPINNDDNFCKAVSSANPLLRVFIQKRGGEH</sequence>
<dbReference type="SMR" id="K7ELH1"/>
<evidence type="ECO:0000313" key="2">
    <source>
        <dbReference type="Ensembl" id="ENSP00000466076.1"/>
    </source>
</evidence>
<reference evidence="2 3" key="2">
    <citation type="journal article" date="2004" name="Nature">
        <title>Finishing the euchromatic sequence of the human genome.</title>
        <authorList>
            <consortium name="International Human Genome Sequencing Consortium"/>
        </authorList>
    </citation>
    <scope>NUCLEOTIDE SEQUENCE [LARGE SCALE GENOMIC DNA]</scope>
</reference>
<dbReference type="ChiTaRS" id="PARD6G">
    <property type="organism name" value="human"/>
</dbReference>
<dbReference type="OrthoDB" id="5868434at2759"/>
<dbReference type="PROSITE" id="PS51745">
    <property type="entry name" value="PB1"/>
    <property type="match status" value="1"/>
</dbReference>
<dbReference type="InterPro" id="IPR051741">
    <property type="entry name" value="PAR6_homolog"/>
</dbReference>
<evidence type="ECO:0000313" key="3">
    <source>
        <dbReference type="Proteomes" id="UP000005640"/>
    </source>
</evidence>
<dbReference type="Gene3D" id="3.10.20.90">
    <property type="entry name" value="Phosphatidylinositol 3-kinase Catalytic Subunit, Chain A, domain 1"/>
    <property type="match status" value="1"/>
</dbReference>
<protein>
    <submittedName>
        <fullName evidence="2">Par-6 family cell polarity regulator gamma</fullName>
    </submittedName>
</protein>
<reference evidence="2" key="5">
    <citation type="submission" date="2025-09" db="UniProtKB">
        <authorList>
            <consortium name="Ensembl"/>
        </authorList>
    </citation>
    <scope>IDENTIFICATION</scope>
</reference>
<dbReference type="Pfam" id="PF00564">
    <property type="entry name" value="PB1"/>
    <property type="match status" value="1"/>
</dbReference>
<feature type="non-terminal residue" evidence="2">
    <location>
        <position position="1"/>
    </location>
</feature>
<evidence type="ECO:0000259" key="1">
    <source>
        <dbReference type="PROSITE" id="PS51745"/>
    </source>
</evidence>
<dbReference type="ExpressionAtlas" id="K7ELH1">
    <property type="expression patterns" value="baseline and differential"/>
</dbReference>
<dbReference type="UCSC" id="uc060qml.1">
    <property type="organism name" value="human"/>
</dbReference>
<keyword evidence="3" id="KW-1185">Reference proteome</keyword>
<gene>
    <name evidence="2" type="primary">PARD6G</name>
</gene>
<dbReference type="SUPFAM" id="SSF54277">
    <property type="entry name" value="CAD &amp; PB1 domains"/>
    <property type="match status" value="1"/>
</dbReference>
<dbReference type="Bgee" id="ENSG00000178184">
    <property type="expression patterns" value="Expressed in upper arm skin and 159 other cell types or tissues"/>
</dbReference>
<dbReference type="PANTHER" id="PTHR14102">
    <property type="entry name" value="PAR-6-RELATED"/>
    <property type="match status" value="1"/>
</dbReference>
<dbReference type="EMBL" id="KC877687">
    <property type="status" value="NOT_ANNOTATED_CDS"/>
    <property type="molecule type" value="Genomic_DNA"/>
</dbReference>
<reference evidence="2 3" key="3">
    <citation type="journal article" date="2005" name="Nature">
        <title>DNA sequence and analysis of human chromosome 18.</title>
        <authorList>
            <person name="Nusbaum C."/>
            <person name="Zody M.C."/>
            <person name="Borowsky M.L."/>
            <person name="Kamal M."/>
            <person name="Kodira C.D."/>
            <person name="Taylor T.D."/>
            <person name="Whittaker C.A."/>
            <person name="Chang J.L."/>
            <person name="Cuomo C.A."/>
            <person name="Dewar K."/>
            <person name="FitzGerald M.G."/>
            <person name="Yang X."/>
            <person name="Abouelleil A."/>
            <person name="Allen N.R."/>
            <person name="Anderson S."/>
            <person name="Bloom T."/>
            <person name="Bugalter B."/>
            <person name="Butler J."/>
            <person name="Cook A."/>
            <person name="DeCaprio D."/>
            <person name="Engels R."/>
            <person name="Garber M."/>
            <person name="Gnirke A."/>
            <person name="Hafez N."/>
            <person name="Hall J.L."/>
            <person name="Norman C.H."/>
            <person name="Itoh T."/>
            <person name="Jaffe D.B."/>
            <person name="Kuroki Y."/>
            <person name="Lehoczky J."/>
            <person name="Lui A."/>
            <person name="Macdonald P."/>
            <person name="Mauceli E."/>
            <person name="Mikkelsen T.S."/>
            <person name="Naylor J.W."/>
            <person name="Nicol R."/>
            <person name="Nguyen C."/>
            <person name="Noguchi H."/>
            <person name="O'Leary S.B."/>
            <person name="O'Neill K."/>
            <person name="Piqani B."/>
            <person name="Smith C.L."/>
            <person name="Talamas J.A."/>
            <person name="Topham K."/>
            <person name="Totoki Y."/>
            <person name="Toyoda A."/>
            <person name="Wain H.M."/>
            <person name="Young S.K."/>
            <person name="Zeng Q."/>
            <person name="Zimmer A.R."/>
            <person name="Fujiyama A."/>
            <person name="Hattori M."/>
            <person name="Birren B.W."/>
            <person name="Sakaki Y."/>
            <person name="Lander E.S."/>
        </authorList>
    </citation>
    <scope>NUCLEOTIDE SEQUENCE [LARGE SCALE GENOMIC DNA]</scope>
</reference>
<dbReference type="VEuPathDB" id="HostDB:ENSG00000178184"/>
<dbReference type="EMBL" id="AC139100">
    <property type="status" value="NOT_ANNOTATED_CDS"/>
    <property type="molecule type" value="Genomic_DNA"/>
</dbReference>
<dbReference type="HGNC" id="HGNC:16076">
    <property type="gene designation" value="PARD6G"/>
</dbReference>
<dbReference type="InterPro" id="IPR053793">
    <property type="entry name" value="PB1-like"/>
</dbReference>
<dbReference type="Ensembl" id="ENST00000463384.1">
    <property type="protein sequence ID" value="ENSP00000466076.1"/>
    <property type="gene ID" value="ENSG00000178184.16"/>
</dbReference>
<name>K7ELH1_HUMAN</name>
<dbReference type="OpenTargets" id="ENSG00000178184"/>
<accession>K7ELH1</accession>
<dbReference type="GeneTree" id="ENSGT00950000183211"/>
<reference evidence="2 3" key="1">
    <citation type="journal article" date="2001" name="Nature">
        <title>Initial sequencing and analysis of the human genome.</title>
        <authorList>
            <consortium name="International Human Genome Sequencing Consortium"/>
            <person name="Lander E.S."/>
            <person name="Linton L.M."/>
            <person name="Birren B."/>
            <person name="Nusbaum C."/>
            <person name="Zody M.C."/>
            <person name="Baldwin J."/>
            <person name="Devon K."/>
            <person name="Dewar K."/>
            <person name="Doyle M."/>
            <person name="FitzHugh W."/>
            <person name="Funke R."/>
            <person name="Gage D."/>
            <person name="Harris K."/>
            <person name="Heaford A."/>
            <person name="Howland J."/>
            <person name="Kann L."/>
            <person name="Lehoczky J."/>
            <person name="LeVine R."/>
            <person name="McEwan P."/>
            <person name="McKernan K."/>
            <person name="Meldrim J."/>
            <person name="Mesirov J.P."/>
            <person name="Miranda C."/>
            <person name="Morris W."/>
            <person name="Naylor J."/>
            <person name="Raymond C."/>
            <person name="Rosetti M."/>
            <person name="Santos R."/>
            <person name="Sheridan A."/>
            <person name="Sougnez C."/>
            <person name="Stange-Thomann N."/>
            <person name="Stojanovic N."/>
            <person name="Subramanian A."/>
            <person name="Wyman D."/>
            <person name="Rogers J."/>
            <person name="Sulston J."/>
            <person name="Ainscough R."/>
            <person name="Beck S."/>
            <person name="Bentley D."/>
            <person name="Burton J."/>
            <person name="Clee C."/>
            <person name="Carter N."/>
            <person name="Coulson A."/>
            <person name="Deadman R."/>
            <person name="Deloukas P."/>
            <person name="Dunham A."/>
            <person name="Dunham I."/>
            <person name="Durbin R."/>
            <person name="French L."/>
            <person name="Grafham D."/>
            <person name="Gregory S."/>
            <person name="Hubbard T."/>
            <person name="Humphray S."/>
            <person name="Hunt A."/>
            <person name="Jones M."/>
            <person name="Lloyd C."/>
            <person name="McMurray A."/>
            <person name="Matthews L."/>
            <person name="Mercer S."/>
            <person name="Milne S."/>
            <person name="Mullikin J.C."/>
            <person name="Mungall A."/>
            <person name="Plumb R."/>
            <person name="Ross M."/>
            <person name="Shownkeen R."/>
            <person name="Sims S."/>
            <person name="Waterston R.H."/>
            <person name="Wilson R.K."/>
            <person name="Hillier L.W."/>
            <person name="McPherson J.D."/>
            <person name="Marra M.A."/>
            <person name="Mardis E.R."/>
            <person name="Fulton L.A."/>
            <person name="Chinwalla A.T."/>
            <person name="Pepin K.H."/>
            <person name="Gish W.R."/>
            <person name="Chissoe S.L."/>
            <person name="Wendl M.C."/>
            <person name="Delehaunty K.D."/>
            <person name="Miner T.L."/>
            <person name="Delehaunty A."/>
            <person name="Kramer J.B."/>
            <person name="Cook L.L."/>
            <person name="Fulton R.S."/>
            <person name="Johnson D.L."/>
            <person name="Minx P.J."/>
            <person name="Clifton S.W."/>
            <person name="Hawkins T."/>
            <person name="Branscomb E."/>
            <person name="Predki P."/>
            <person name="Richardson P."/>
            <person name="Wenning S."/>
            <person name="Slezak T."/>
            <person name="Doggett N."/>
            <person name="Cheng J.F."/>
            <person name="Olsen A."/>
            <person name="Lucas S."/>
            <person name="Elkin C."/>
            <person name="Uberbacher E."/>
            <person name="Frazier M."/>
            <person name="Gibbs R.A."/>
            <person name="Muzny D.M."/>
            <person name="Scherer S.E."/>
            <person name="Bouck J.B."/>
            <person name="Sodergren E.J."/>
            <person name="Worley K.C."/>
            <person name="Rives C.M."/>
            <person name="Gorrell J.H."/>
            <person name="Metzker M.L."/>
            <person name="Naylor S.L."/>
            <person name="Kucherlapati R.S."/>
            <person name="Nelson D.L."/>
            <person name="Weinstock G.M."/>
            <person name="Sakaki Y."/>
            <person name="Fujiyama A."/>
            <person name="Hattori M."/>
            <person name="Yada T."/>
            <person name="Toyoda A."/>
            <person name="Itoh T."/>
            <person name="Kawagoe C."/>
            <person name="Watanabe H."/>
            <person name="Totoki Y."/>
            <person name="Taylor T."/>
            <person name="Weissenbach J."/>
            <person name="Heilig R."/>
            <person name="Saurin W."/>
            <person name="Artiguenave F."/>
            <person name="Brottier P."/>
            <person name="Bruls T."/>
            <person name="Pelletier E."/>
            <person name="Robert C."/>
            <person name="Wincker P."/>
            <person name="Smith D.R."/>
            <person name="Doucette-Stamm L."/>
            <person name="Rubenfield M."/>
            <person name="Weinstock K."/>
            <person name="Lee H.M."/>
            <person name="Dubois J."/>
            <person name="Rosenthal A."/>
            <person name="Platzer M."/>
            <person name="Nyakatura G."/>
            <person name="Taudien S."/>
            <person name="Rump A."/>
            <person name="Yang H."/>
            <person name="Yu J."/>
            <person name="Wang J."/>
            <person name="Huang G."/>
            <person name="Gu J."/>
            <person name="Hood L."/>
            <person name="Rowen L."/>
            <person name="Madan A."/>
            <person name="Qin S."/>
            <person name="Davis R.W."/>
            <person name="Federspiel N.A."/>
            <person name="Abola A.P."/>
            <person name="Proctor M.J."/>
            <person name="Myers R.M."/>
            <person name="Schmutz J."/>
            <person name="Dickson M."/>
            <person name="Grimwood J."/>
            <person name="Cox D.R."/>
            <person name="Olson M.V."/>
            <person name="Kaul R."/>
            <person name="Raymond C."/>
            <person name="Shimizu N."/>
            <person name="Kawasaki K."/>
            <person name="Minoshima S."/>
            <person name="Evans G.A."/>
            <person name="Athanasiou M."/>
            <person name="Schultz R."/>
            <person name="Roe B.A."/>
            <person name="Chen F."/>
            <person name="Pan H."/>
            <person name="Ramser J."/>
            <person name="Lehrach H."/>
            <person name="Reinhardt R."/>
            <person name="McCombie W.R."/>
            <person name="de la Bastide M."/>
            <person name="Dedhia N."/>
            <person name="Blocker H."/>
            <person name="Hornischer K."/>
            <person name="Nordsiek G."/>
            <person name="Agarwala R."/>
            <person name="Aravind L."/>
            <person name="Bailey J.A."/>
            <person name="Bateman A."/>
            <person name="Batzoglou S."/>
            <person name="Birney E."/>
            <person name="Bork P."/>
            <person name="Brown D.G."/>
            <person name="Burge C.B."/>
            <person name="Cerutti L."/>
            <person name="Chen H.C."/>
            <person name="Church D."/>
            <person name="Clamp M."/>
            <person name="Copley R.R."/>
            <person name="Doerks T."/>
            <person name="Eddy S.R."/>
            <person name="Eichler E.E."/>
            <person name="Furey T.S."/>
            <person name="Galagan J."/>
            <person name="Gilbert J.G."/>
            <person name="Harmon C."/>
            <person name="Hayashizaki Y."/>
            <person name="Haussler D."/>
            <person name="Hermjakob H."/>
            <person name="Hokamp K."/>
            <person name="Jang W."/>
            <person name="Johnson L.S."/>
            <person name="Jones T.A."/>
            <person name="Kasif S."/>
            <person name="Kaspryzk A."/>
            <person name="Kennedy S."/>
            <person name="Kent W.J."/>
            <person name="Kitts P."/>
            <person name="Koonin E.V."/>
            <person name="Korf I."/>
            <person name="Kulp D."/>
            <person name="Lancet D."/>
            <person name="Lowe T.M."/>
            <person name="McLysaght A."/>
            <person name="Mikkelsen T."/>
            <person name="Moran J.V."/>
            <person name="Mulder N."/>
            <person name="Pollara V.J."/>
            <person name="Ponting C.P."/>
            <person name="Schuler G."/>
            <person name="Schultz J."/>
            <person name="Slater G."/>
            <person name="Smit A.F."/>
            <person name="Stupka E."/>
            <person name="Szustakowski J."/>
            <person name="Thierry-Mieg D."/>
            <person name="Thierry-Mieg J."/>
            <person name="Wagner L."/>
            <person name="Wallis J."/>
            <person name="Wheeler R."/>
            <person name="Williams A."/>
            <person name="Wolf Y.I."/>
            <person name="Wolfe K.H."/>
            <person name="Yang S.P."/>
            <person name="Yeh R.F."/>
            <person name="Collins F."/>
            <person name="Guyer M.S."/>
            <person name="Peterson J."/>
            <person name="Felsenfeld A."/>
            <person name="Wetterstrand K.A."/>
            <person name="Patrinos A."/>
            <person name="Morgan M.J."/>
            <person name="de Jong P."/>
            <person name="Catanese J.J."/>
            <person name="Osoegawa K."/>
            <person name="Shizuya H."/>
            <person name="Choi S."/>
            <person name="Chen Y.J."/>
        </authorList>
    </citation>
    <scope>NUCLEOTIDE SEQUENCE [LARGE SCALE GENOMIC DNA]</scope>
</reference>
<dbReference type="PANTHER" id="PTHR14102:SF3">
    <property type="entry name" value="PARTITIONING DEFECTIVE 6 HOMOLOG GAMMA"/>
    <property type="match status" value="1"/>
</dbReference>
<dbReference type="Proteomes" id="UP000005640">
    <property type="component" value="Chromosome 18"/>
</dbReference>
<evidence type="ECO:0007829" key="5">
    <source>
        <dbReference type="ProteomicsDB" id="K7ELH1"/>
    </source>
</evidence>
<dbReference type="HOGENOM" id="CLU_2928647_0_0_1"/>
<dbReference type="MassIVE" id="K7ELH1"/>
<keyword evidence="4 5" id="KW-1267">Proteomics identification</keyword>
<dbReference type="Antibodypedia" id="23537">
    <property type="antibodies" value="98 antibodies from 18 providers"/>
</dbReference>
<organism evidence="2 3">
    <name type="scientific">Homo sapiens</name>
    <name type="common">Human</name>
    <dbReference type="NCBI Taxonomy" id="9606"/>
    <lineage>
        <taxon>Eukaryota</taxon>
        <taxon>Metazoa</taxon>
        <taxon>Chordata</taxon>
        <taxon>Craniata</taxon>
        <taxon>Vertebrata</taxon>
        <taxon>Euteleostomi</taxon>
        <taxon>Mammalia</taxon>
        <taxon>Eutheria</taxon>
        <taxon>Euarchontoglires</taxon>
        <taxon>Primates</taxon>
        <taxon>Haplorrhini</taxon>
        <taxon>Catarrhini</taxon>
        <taxon>Hominidae</taxon>
        <taxon>Homo</taxon>
    </lineage>
</organism>
<feature type="domain" description="PB1" evidence="1">
    <location>
        <begin position="1"/>
        <end position="57"/>
    </location>
</feature>
<proteinExistence type="evidence at protein level"/>
<dbReference type="InterPro" id="IPR000270">
    <property type="entry name" value="PB1_dom"/>
</dbReference>
<reference evidence="2" key="4">
    <citation type="submission" date="2025-08" db="UniProtKB">
        <authorList>
            <consortium name="Ensembl"/>
        </authorList>
    </citation>
    <scope>IDENTIFICATION</scope>
</reference>